<comment type="caution">
    <text evidence="3">The sequence shown here is derived from an EMBL/GenBank/DDBJ whole genome shotgun (WGS) entry which is preliminary data.</text>
</comment>
<keyword evidence="1" id="KW-0472">Membrane</keyword>
<keyword evidence="1" id="KW-1133">Transmembrane helix</keyword>
<organism evidence="3 4">
    <name type="scientific">Candidatus Kaiserbacteria bacterium CG17_big_fil_post_rev_8_21_14_2_50_51_7</name>
    <dbReference type="NCBI Taxonomy" id="1974613"/>
    <lineage>
        <taxon>Bacteria</taxon>
        <taxon>Candidatus Kaiseribacteriota</taxon>
    </lineage>
</organism>
<evidence type="ECO:0000259" key="2">
    <source>
        <dbReference type="Pfam" id="PF03703"/>
    </source>
</evidence>
<gene>
    <name evidence="3" type="ORF">COW49_00565</name>
</gene>
<protein>
    <recommendedName>
        <fullName evidence="2">YdbS-like PH domain-containing protein</fullName>
    </recommendedName>
</protein>
<evidence type="ECO:0000313" key="4">
    <source>
        <dbReference type="Proteomes" id="UP000228497"/>
    </source>
</evidence>
<dbReference type="AlphaFoldDB" id="A0A2M7FEC9"/>
<keyword evidence="1" id="KW-0812">Transmembrane</keyword>
<dbReference type="InterPro" id="IPR005182">
    <property type="entry name" value="YdbS-like_PH"/>
</dbReference>
<evidence type="ECO:0000256" key="1">
    <source>
        <dbReference type="SAM" id="Phobius"/>
    </source>
</evidence>
<feature type="domain" description="YdbS-like PH" evidence="2">
    <location>
        <begin position="52"/>
        <end position="126"/>
    </location>
</feature>
<accession>A0A2M7FEC9</accession>
<dbReference type="Pfam" id="PF03703">
    <property type="entry name" value="bPH_2"/>
    <property type="match status" value="1"/>
</dbReference>
<reference evidence="4" key="1">
    <citation type="submission" date="2017-09" db="EMBL/GenBank/DDBJ databases">
        <title>Depth-based differentiation of microbial function through sediment-hosted aquifers and enrichment of novel symbionts in the deep terrestrial subsurface.</title>
        <authorList>
            <person name="Probst A.J."/>
            <person name="Ladd B."/>
            <person name="Jarett J.K."/>
            <person name="Geller-Mcgrath D.E."/>
            <person name="Sieber C.M.K."/>
            <person name="Emerson J.B."/>
            <person name="Anantharaman K."/>
            <person name="Thomas B.C."/>
            <person name="Malmstrom R."/>
            <person name="Stieglmeier M."/>
            <person name="Klingl A."/>
            <person name="Woyke T."/>
            <person name="Ryan C.M."/>
            <person name="Banfield J.F."/>
        </authorList>
    </citation>
    <scope>NUCLEOTIDE SEQUENCE [LARGE SCALE GENOMIC DNA]</scope>
</reference>
<sequence>LPKLLALVPPLASYATIFDYHTTLARAILGVWLLIMWTSAWGACTKYFLNVWVLTSQRIVDIKQCGFFSREVSSLFLSRVQDVTTEVIGVLPSLLNIGTIKVQSAGEDVEFIMHGIPRPEHMRDLILKYVSVETKSTGV</sequence>
<feature type="non-terminal residue" evidence="3">
    <location>
        <position position="1"/>
    </location>
</feature>
<name>A0A2M7FEC9_9BACT</name>
<dbReference type="Proteomes" id="UP000228497">
    <property type="component" value="Unassembled WGS sequence"/>
</dbReference>
<proteinExistence type="predicted"/>
<evidence type="ECO:0000313" key="3">
    <source>
        <dbReference type="EMBL" id="PIV87248.1"/>
    </source>
</evidence>
<dbReference type="EMBL" id="PFFD01000023">
    <property type="protein sequence ID" value="PIV87248.1"/>
    <property type="molecule type" value="Genomic_DNA"/>
</dbReference>
<feature type="transmembrane region" description="Helical" evidence="1">
    <location>
        <begin position="25"/>
        <end position="49"/>
    </location>
</feature>